<dbReference type="EMBL" id="CAKLBC010001302">
    <property type="protein sequence ID" value="CAH0490853.1"/>
    <property type="molecule type" value="Genomic_DNA"/>
</dbReference>
<dbReference type="Gene3D" id="3.40.50.300">
    <property type="entry name" value="P-loop containing nucleotide triphosphate hydrolases"/>
    <property type="match status" value="1"/>
</dbReference>
<evidence type="ECO:0000256" key="2">
    <source>
        <dbReference type="ARBA" id="ARBA00023134"/>
    </source>
</evidence>
<keyword evidence="2" id="KW-0342">GTP-binding</keyword>
<evidence type="ECO:0000313" key="6">
    <source>
        <dbReference type="Proteomes" id="UP001157938"/>
    </source>
</evidence>
<sequence length="96" mass="11379">MVIAMHEFPEEPVPLITFGKDEEQLKINEESVEASPSYRWPYSGWLAWLYIKFSASVDEKEDEDVMQFHNFFPSFLWVVRDFTLELVDEDGDEILE</sequence>
<name>A0ABN8CC68_9STRA</name>
<keyword evidence="6" id="KW-1185">Reference proteome</keyword>
<feature type="domain" description="GB1/RHD3-type G" evidence="4">
    <location>
        <begin position="1"/>
        <end position="96"/>
    </location>
</feature>
<dbReference type="InterPro" id="IPR027417">
    <property type="entry name" value="P-loop_NTPase"/>
</dbReference>
<proteinExistence type="inferred from homology"/>
<evidence type="ECO:0000256" key="1">
    <source>
        <dbReference type="ARBA" id="ARBA00022741"/>
    </source>
</evidence>
<dbReference type="Pfam" id="PF02263">
    <property type="entry name" value="GBP"/>
    <property type="match status" value="1"/>
</dbReference>
<comment type="caution">
    <text evidence="5">The sequence shown here is derived from an EMBL/GenBank/DDBJ whole genome shotgun (WGS) entry which is preliminary data.</text>
</comment>
<reference evidence="5 6" key="1">
    <citation type="submission" date="2021-11" db="EMBL/GenBank/DDBJ databases">
        <authorList>
            <person name="Islam A."/>
            <person name="Islam S."/>
            <person name="Flora M.S."/>
            <person name="Rahman M."/>
            <person name="Ziaur R.M."/>
            <person name="Epstein J.H."/>
            <person name="Hassan M."/>
            <person name="Klassen M."/>
            <person name="Woodard K."/>
            <person name="Webb A."/>
            <person name="Webby R.J."/>
            <person name="El Zowalaty M.E."/>
        </authorList>
    </citation>
    <scope>NUCLEOTIDE SEQUENCE [LARGE SCALE GENOMIC DNA]</scope>
    <source>
        <strain evidence="5">Pf1</strain>
    </source>
</reference>
<dbReference type="PROSITE" id="PS51715">
    <property type="entry name" value="G_GB1_RHD3"/>
    <property type="match status" value="1"/>
</dbReference>
<gene>
    <name evidence="5" type="ORF">PFR001_LOCUS6157</name>
</gene>
<keyword evidence="1" id="KW-0547">Nucleotide-binding</keyword>
<accession>A0ABN8CC68</accession>
<dbReference type="Proteomes" id="UP001157938">
    <property type="component" value="Unassembled WGS sequence"/>
</dbReference>
<protein>
    <recommendedName>
        <fullName evidence="4">GB1/RHD3-type G domain-containing protein</fullName>
    </recommendedName>
</protein>
<dbReference type="InterPro" id="IPR030386">
    <property type="entry name" value="G_GB1_RHD3_dom"/>
</dbReference>
<dbReference type="InterPro" id="IPR015894">
    <property type="entry name" value="Guanylate-bd_N"/>
</dbReference>
<comment type="similarity">
    <text evidence="3">Belongs to the TRAFAC class dynamin-like GTPase superfamily. GB1/RHD3 GTPase family.</text>
</comment>
<evidence type="ECO:0000256" key="3">
    <source>
        <dbReference type="PROSITE-ProRule" id="PRU01052"/>
    </source>
</evidence>
<organism evidence="5 6">
    <name type="scientific">Peronospora farinosa</name>
    <dbReference type="NCBI Taxonomy" id="134698"/>
    <lineage>
        <taxon>Eukaryota</taxon>
        <taxon>Sar</taxon>
        <taxon>Stramenopiles</taxon>
        <taxon>Oomycota</taxon>
        <taxon>Peronosporomycetes</taxon>
        <taxon>Peronosporales</taxon>
        <taxon>Peronosporaceae</taxon>
        <taxon>Peronospora</taxon>
    </lineage>
</organism>
<evidence type="ECO:0000259" key="4">
    <source>
        <dbReference type="PROSITE" id="PS51715"/>
    </source>
</evidence>
<evidence type="ECO:0000313" key="5">
    <source>
        <dbReference type="EMBL" id="CAH0490853.1"/>
    </source>
</evidence>